<dbReference type="AlphaFoldDB" id="A0A9P1FV21"/>
<gene>
    <name evidence="1" type="ORF">C1SCF055_LOCUS16566</name>
</gene>
<evidence type="ECO:0000313" key="1">
    <source>
        <dbReference type="EMBL" id="CAI3989493.1"/>
    </source>
</evidence>
<evidence type="ECO:0000313" key="2">
    <source>
        <dbReference type="EMBL" id="CAL1142868.1"/>
    </source>
</evidence>
<dbReference type="EMBL" id="CAMXCT020001376">
    <property type="protein sequence ID" value="CAL1142868.1"/>
    <property type="molecule type" value="Genomic_DNA"/>
</dbReference>
<reference evidence="1" key="1">
    <citation type="submission" date="2022-10" db="EMBL/GenBank/DDBJ databases">
        <authorList>
            <person name="Chen Y."/>
            <person name="Dougan E. K."/>
            <person name="Chan C."/>
            <person name="Rhodes N."/>
            <person name="Thang M."/>
        </authorList>
    </citation>
    <scope>NUCLEOTIDE SEQUENCE</scope>
</reference>
<protein>
    <submittedName>
        <fullName evidence="1">Uncharacterized protein</fullName>
    </submittedName>
</protein>
<name>A0A9P1FV21_9DINO</name>
<organism evidence="1">
    <name type="scientific">Cladocopium goreaui</name>
    <dbReference type="NCBI Taxonomy" id="2562237"/>
    <lineage>
        <taxon>Eukaryota</taxon>
        <taxon>Sar</taxon>
        <taxon>Alveolata</taxon>
        <taxon>Dinophyceae</taxon>
        <taxon>Suessiales</taxon>
        <taxon>Symbiodiniaceae</taxon>
        <taxon>Cladocopium</taxon>
    </lineage>
</organism>
<accession>A0A9P1FV21</accession>
<dbReference type="Proteomes" id="UP001152797">
    <property type="component" value="Unassembled WGS sequence"/>
</dbReference>
<reference evidence="2" key="2">
    <citation type="submission" date="2024-04" db="EMBL/GenBank/DDBJ databases">
        <authorList>
            <person name="Chen Y."/>
            <person name="Shah S."/>
            <person name="Dougan E. K."/>
            <person name="Thang M."/>
            <person name="Chan C."/>
        </authorList>
    </citation>
    <scope>NUCLEOTIDE SEQUENCE [LARGE SCALE GENOMIC DNA]</scope>
</reference>
<proteinExistence type="predicted"/>
<dbReference type="EMBL" id="CAMXCT030001376">
    <property type="protein sequence ID" value="CAL4776805.1"/>
    <property type="molecule type" value="Genomic_DNA"/>
</dbReference>
<sequence length="320" mass="36199">MHFAYLGKFPNGEKLCDDGSRFLVTELRGDLVWHKFCWQFDTRGWQSLNVCFFCNAKSKGATDLYSDLGTNASWTNTEFKDVWDWVDKVLPHRLCPWLALPGFAIDTVRMCTMHNVNLGILQKITGSSLLTLISEGLYGCPDDPLQTNLNRVFRDFRAWCKNNKKRSSQRCFTVGMVIKQNNNVTLTHKAYNGRIIGAYASEVSKLAAEKCLDAPGPNRIYGQWLKEQITNGTGHMPSDPKLPLESACLRATERWFGLVERAGRYLLLGMVRTDLHFPPRICEVTIATTATTPKKNSSHLLVHQWISCAIHDSQQPSSPL</sequence>
<dbReference type="OrthoDB" id="444940at2759"/>
<evidence type="ECO:0000313" key="3">
    <source>
        <dbReference type="Proteomes" id="UP001152797"/>
    </source>
</evidence>
<keyword evidence="3" id="KW-1185">Reference proteome</keyword>
<comment type="caution">
    <text evidence="1">The sequence shown here is derived from an EMBL/GenBank/DDBJ whole genome shotgun (WGS) entry which is preliminary data.</text>
</comment>
<dbReference type="EMBL" id="CAMXCT010001376">
    <property type="protein sequence ID" value="CAI3989493.1"/>
    <property type="molecule type" value="Genomic_DNA"/>
</dbReference>